<protein>
    <submittedName>
        <fullName evidence="1">Uncharacterized protein</fullName>
    </submittedName>
</protein>
<keyword evidence="2" id="KW-1185">Reference proteome</keyword>
<evidence type="ECO:0000313" key="1">
    <source>
        <dbReference type="EMBL" id="KAL3681942.1"/>
    </source>
</evidence>
<reference evidence="1 2" key="1">
    <citation type="submission" date="2024-09" db="EMBL/GenBank/DDBJ databases">
        <title>Chromosome-scale assembly of Riccia sorocarpa.</title>
        <authorList>
            <person name="Paukszto L."/>
        </authorList>
    </citation>
    <scope>NUCLEOTIDE SEQUENCE [LARGE SCALE GENOMIC DNA]</scope>
    <source>
        <strain evidence="1">LP-2024</strain>
        <tissue evidence="1">Aerial parts of the thallus</tissue>
    </source>
</reference>
<organism evidence="1 2">
    <name type="scientific">Riccia sorocarpa</name>
    <dbReference type="NCBI Taxonomy" id="122646"/>
    <lineage>
        <taxon>Eukaryota</taxon>
        <taxon>Viridiplantae</taxon>
        <taxon>Streptophyta</taxon>
        <taxon>Embryophyta</taxon>
        <taxon>Marchantiophyta</taxon>
        <taxon>Marchantiopsida</taxon>
        <taxon>Marchantiidae</taxon>
        <taxon>Marchantiales</taxon>
        <taxon>Ricciaceae</taxon>
        <taxon>Riccia</taxon>
    </lineage>
</organism>
<accession>A0ABD3GU31</accession>
<evidence type="ECO:0000313" key="2">
    <source>
        <dbReference type="Proteomes" id="UP001633002"/>
    </source>
</evidence>
<dbReference type="EMBL" id="JBJQOH010000007">
    <property type="protein sequence ID" value="KAL3681942.1"/>
    <property type="molecule type" value="Genomic_DNA"/>
</dbReference>
<dbReference type="Proteomes" id="UP001633002">
    <property type="component" value="Unassembled WGS sequence"/>
</dbReference>
<dbReference type="AlphaFoldDB" id="A0ABD3GU31"/>
<proteinExistence type="predicted"/>
<gene>
    <name evidence="1" type="ORF">R1sor_024898</name>
</gene>
<sequence>MNPRAMARSLGAQKNAARHQMTKQDYEMIVSYLENPDNVTAITGGGLKTKIARKTWTKVTAFGHMAVSLCASCFSPCNGLVMGKKFKRYVKTYKKAHTFYKSTSAGMTDEKVAAGLTIEQKMNLKCPYVFRMHALFGGEEEPIDLSEDDDVIDDQTALVADRDEFYQIAMPNEDSSLEMGNQTARSAVDVEANTTQIP</sequence>
<comment type="caution">
    <text evidence="1">The sequence shown here is derived from an EMBL/GenBank/DDBJ whole genome shotgun (WGS) entry which is preliminary data.</text>
</comment>
<name>A0ABD3GU31_9MARC</name>